<name>A0A2W7N336_9RHOB</name>
<keyword evidence="4" id="KW-1185">Reference proteome</keyword>
<dbReference type="AlphaFoldDB" id="A0A2W7N336"/>
<feature type="domain" description="Putative metallopeptidase" evidence="2">
    <location>
        <begin position="3"/>
        <end position="269"/>
    </location>
</feature>
<dbReference type="InterPro" id="IPR025154">
    <property type="entry name" value="Put_metallopeptidase_dom"/>
</dbReference>
<feature type="domain" description="VWA-like" evidence="1">
    <location>
        <begin position="278"/>
        <end position="400"/>
    </location>
</feature>
<dbReference type="EMBL" id="QKZL01000013">
    <property type="protein sequence ID" value="PZX14478.1"/>
    <property type="molecule type" value="Genomic_DNA"/>
</dbReference>
<evidence type="ECO:0000313" key="4">
    <source>
        <dbReference type="Proteomes" id="UP000248916"/>
    </source>
</evidence>
<dbReference type="RefSeq" id="WP_111537952.1">
    <property type="nucleotide sequence ID" value="NZ_QKZL01000013.1"/>
</dbReference>
<dbReference type="Pfam" id="PF09967">
    <property type="entry name" value="DUF2201"/>
    <property type="match status" value="1"/>
</dbReference>
<dbReference type="PANTHER" id="PTHR38730:SF1">
    <property type="entry name" value="SLL7028 PROTEIN"/>
    <property type="match status" value="1"/>
</dbReference>
<reference evidence="3 4" key="1">
    <citation type="submission" date="2018-06" db="EMBL/GenBank/DDBJ databases">
        <title>Genomic Encyclopedia of Archaeal and Bacterial Type Strains, Phase II (KMG-II): from individual species to whole genera.</title>
        <authorList>
            <person name="Goeker M."/>
        </authorList>
    </citation>
    <scope>NUCLEOTIDE SEQUENCE [LARGE SCALE GENOMIC DNA]</scope>
    <source>
        <strain evidence="3 4">DSM 22009</strain>
    </source>
</reference>
<dbReference type="Proteomes" id="UP000248916">
    <property type="component" value="Unassembled WGS sequence"/>
</dbReference>
<gene>
    <name evidence="3" type="ORF">LX81_02852</name>
</gene>
<proteinExistence type="predicted"/>
<dbReference type="PANTHER" id="PTHR38730">
    <property type="entry name" value="SLL7028 PROTEIN"/>
    <property type="match status" value="1"/>
</dbReference>
<dbReference type="OrthoDB" id="9761650at2"/>
<organism evidence="3 4">
    <name type="scientific">Palleronia aestuarii</name>
    <dbReference type="NCBI Taxonomy" id="568105"/>
    <lineage>
        <taxon>Bacteria</taxon>
        <taxon>Pseudomonadati</taxon>
        <taxon>Pseudomonadota</taxon>
        <taxon>Alphaproteobacteria</taxon>
        <taxon>Rhodobacterales</taxon>
        <taxon>Roseobacteraceae</taxon>
        <taxon>Palleronia</taxon>
    </lineage>
</organism>
<comment type="caution">
    <text evidence="3">The sequence shown here is derived from an EMBL/GenBank/DDBJ whole genome shotgun (WGS) entry which is preliminary data.</text>
</comment>
<protein>
    <submittedName>
        <fullName evidence="3">Putative metal-dependent peptidase</fullName>
    </submittedName>
</protein>
<evidence type="ECO:0000259" key="2">
    <source>
        <dbReference type="Pfam" id="PF13203"/>
    </source>
</evidence>
<dbReference type="InterPro" id="IPR018698">
    <property type="entry name" value="VWA-like_dom"/>
</dbReference>
<accession>A0A2W7N336</accession>
<dbReference type="Pfam" id="PF13203">
    <property type="entry name" value="DUF2201_N"/>
    <property type="match status" value="1"/>
</dbReference>
<sequence length="401" mass="43134">MIHARRAGTALAQLGEVDPGLASLALWCRHRDDPGPTRTRGETILYAPGFDTLPLARQVGLAAHHVLHIALRHAPRQEAFAERIGPGFDAELYNLAADAIVNETLSLAGHVVPPPAVTLADLLAAIGEDAADPGAALAAWDVERLALRLHRDERSRKGAKEYGDRKAFARDLEGGDAGEGAQSPAEWHGHIERAAEIGRRAGHGFGALGAAIADTGPPSLPWELHLRRLMARALSESPRQTWRRPASRWVALHGARDRTGPEPVFEPGRQRSNWQPRIVIGLDTSSSIEAHMLALFVAEAGLVARRMAAETHVLAFDEAVHTTRKLTPGQVGEIARMSMRTGGGTSYLDLLARSEALSPSVLVILTDLDGPAGVPPRFPVIWVAPRDAPDPPFGTLLRLDT</sequence>
<evidence type="ECO:0000313" key="3">
    <source>
        <dbReference type="EMBL" id="PZX14478.1"/>
    </source>
</evidence>
<evidence type="ECO:0000259" key="1">
    <source>
        <dbReference type="Pfam" id="PF09967"/>
    </source>
</evidence>